<protein>
    <submittedName>
        <fullName evidence="2">Metal-binding protein</fullName>
    </submittedName>
</protein>
<keyword evidence="1" id="KW-0732">Signal</keyword>
<gene>
    <name evidence="2" type="ORF">C0Z18_12770</name>
</gene>
<dbReference type="RefSeq" id="WP_102645783.1">
    <property type="nucleotide sequence ID" value="NZ_PNYA01000010.1"/>
</dbReference>
<dbReference type="InterPro" id="IPR007332">
    <property type="entry name" value="DUF411"/>
</dbReference>
<dbReference type="OrthoDB" id="14727at2"/>
<dbReference type="EMBL" id="PNYA01000010">
    <property type="protein sequence ID" value="PMS19710.1"/>
    <property type="molecule type" value="Genomic_DNA"/>
</dbReference>
<reference evidence="2 3" key="1">
    <citation type="submission" date="2018-01" db="EMBL/GenBank/DDBJ databases">
        <title>Whole genome analyses suggest that Burkholderia sensu lato contains two further novel genera in the rhizoxinica-symbiotica group Mycetohabitans gen. nov., and Trinickia gen. nov.: implications for the evolution of diazotrophy and nodulation in the Burkholderiaceae.</title>
        <authorList>
            <person name="Estrada-de los Santos P."/>
            <person name="Palmer M."/>
            <person name="Chavez-Ramirez B."/>
            <person name="Beukes C."/>
            <person name="Steenkamp E.T."/>
            <person name="Hirsch A.M."/>
            <person name="Manyaka P."/>
            <person name="Maluk M."/>
            <person name="Lafos M."/>
            <person name="Crook M."/>
            <person name="Gross E."/>
            <person name="Simon M.F."/>
            <person name="Bueno dos Reis Junior F."/>
            <person name="Poole P.S."/>
            <person name="Venter S.N."/>
            <person name="James E.K."/>
        </authorList>
    </citation>
    <scope>NUCLEOTIDE SEQUENCE [LARGE SCALE GENOMIC DNA]</scope>
    <source>
        <strain evidence="2 3">GIMN1.004</strain>
    </source>
</reference>
<evidence type="ECO:0000313" key="3">
    <source>
        <dbReference type="Proteomes" id="UP000235616"/>
    </source>
</evidence>
<evidence type="ECO:0000256" key="1">
    <source>
        <dbReference type="SAM" id="SignalP"/>
    </source>
</evidence>
<dbReference type="Pfam" id="PF04214">
    <property type="entry name" value="DUF411"/>
    <property type="match status" value="1"/>
</dbReference>
<dbReference type="Proteomes" id="UP000235616">
    <property type="component" value="Unassembled WGS sequence"/>
</dbReference>
<name>A0A2N7VRD5_9BURK</name>
<keyword evidence="3" id="KW-1185">Reference proteome</keyword>
<organism evidence="2 3">
    <name type="scientific">Trinickia dabaoshanensis</name>
    <dbReference type="NCBI Taxonomy" id="564714"/>
    <lineage>
        <taxon>Bacteria</taxon>
        <taxon>Pseudomonadati</taxon>
        <taxon>Pseudomonadota</taxon>
        <taxon>Betaproteobacteria</taxon>
        <taxon>Burkholderiales</taxon>
        <taxon>Burkholderiaceae</taxon>
        <taxon>Trinickia</taxon>
    </lineage>
</organism>
<proteinExistence type="predicted"/>
<feature type="chain" id="PRO_5014756953" evidence="1">
    <location>
        <begin position="23"/>
        <end position="145"/>
    </location>
</feature>
<feature type="signal peptide" evidence="1">
    <location>
        <begin position="1"/>
        <end position="22"/>
    </location>
</feature>
<sequence>MRYPKLALLTALAIGVQLPAMAAGIPVTLYKNPSCGCCDAWAKDLAANGFTVKTVNTEDLASVAQRYGVPESLEGCHTAIVGGYVVEGLVPARYVKSLLAQHPATKGIALPGMPTGAPGMPGARSGPLKIYYLESGSAPRVFATF</sequence>
<dbReference type="SUPFAM" id="SSF52833">
    <property type="entry name" value="Thioredoxin-like"/>
    <property type="match status" value="1"/>
</dbReference>
<dbReference type="AlphaFoldDB" id="A0A2N7VRD5"/>
<evidence type="ECO:0000313" key="2">
    <source>
        <dbReference type="EMBL" id="PMS19710.1"/>
    </source>
</evidence>
<dbReference type="InterPro" id="IPR036249">
    <property type="entry name" value="Thioredoxin-like_sf"/>
</dbReference>
<comment type="caution">
    <text evidence="2">The sequence shown here is derived from an EMBL/GenBank/DDBJ whole genome shotgun (WGS) entry which is preliminary data.</text>
</comment>
<accession>A0A2N7VRD5</accession>